<dbReference type="PANTHER" id="PTHR43780:SF2">
    <property type="entry name" value="1-AMINOCYCLOPROPANE-1-CARBOXYLATE DEAMINASE-RELATED"/>
    <property type="match status" value="1"/>
</dbReference>
<dbReference type="InterPro" id="IPR036052">
    <property type="entry name" value="TrpB-like_PALP_sf"/>
</dbReference>
<evidence type="ECO:0000256" key="2">
    <source>
        <dbReference type="ARBA" id="ARBA00008639"/>
    </source>
</evidence>
<reference evidence="4 5" key="1">
    <citation type="submission" date="2020-07" db="EMBL/GenBank/DDBJ databases">
        <title>Transfer of Campylobacter canadensis to the novel genus Avispirillum gen. nov., that also includes two novel species recovered from migratory waterfowl: Avispirillum anseris sp. nov. and Avispirillum brantae sp. nov.</title>
        <authorList>
            <person name="Miller W.G."/>
            <person name="Chapman M.H."/>
            <person name="Yee E."/>
            <person name="Inglis G.D."/>
        </authorList>
    </citation>
    <scope>NUCLEOTIDE SEQUENCE [LARGE SCALE GENOMIC DNA]</scope>
    <source>
        <strain evidence="4 5">L283</strain>
    </source>
</reference>
<protein>
    <submittedName>
        <fullName evidence="4">1-aminocyclopropane-1-carboxylate deaminase</fullName>
    </submittedName>
</protein>
<dbReference type="SUPFAM" id="SSF53686">
    <property type="entry name" value="Tryptophan synthase beta subunit-like PLP-dependent enzymes"/>
    <property type="match status" value="1"/>
</dbReference>
<dbReference type="InterPro" id="IPR027278">
    <property type="entry name" value="ACCD_DCysDesulf"/>
</dbReference>
<evidence type="ECO:0000256" key="1">
    <source>
        <dbReference type="ARBA" id="ARBA00001933"/>
    </source>
</evidence>
<name>A0ABS7WUG0_9BACT</name>
<dbReference type="Proteomes" id="UP000786183">
    <property type="component" value="Unassembled WGS sequence"/>
</dbReference>
<comment type="cofactor">
    <cofactor evidence="1">
        <name>pyridoxal 5'-phosphate</name>
        <dbReference type="ChEBI" id="CHEBI:597326"/>
    </cofactor>
</comment>
<organism evidence="4 5">
    <name type="scientific">Campylobacter canadensis</name>
    <dbReference type="NCBI Taxonomy" id="449520"/>
    <lineage>
        <taxon>Bacteria</taxon>
        <taxon>Pseudomonadati</taxon>
        <taxon>Campylobacterota</taxon>
        <taxon>Epsilonproteobacteria</taxon>
        <taxon>Campylobacterales</taxon>
        <taxon>Campylobacteraceae</taxon>
        <taxon>Campylobacter</taxon>
    </lineage>
</organism>
<dbReference type="PANTHER" id="PTHR43780">
    <property type="entry name" value="1-AMINOCYCLOPROPANE-1-CARBOXYLATE DEAMINASE-RELATED"/>
    <property type="match status" value="1"/>
</dbReference>
<keyword evidence="5" id="KW-1185">Reference proteome</keyword>
<evidence type="ECO:0000256" key="3">
    <source>
        <dbReference type="ARBA" id="ARBA00022898"/>
    </source>
</evidence>
<proteinExistence type="inferred from homology"/>
<comment type="caution">
    <text evidence="4">The sequence shown here is derived from an EMBL/GenBank/DDBJ whole genome shotgun (WGS) entry which is preliminary data.</text>
</comment>
<keyword evidence="3" id="KW-0663">Pyridoxal phosphate</keyword>
<dbReference type="Gene3D" id="3.40.50.1100">
    <property type="match status" value="2"/>
</dbReference>
<dbReference type="EMBL" id="JACGBB010000011">
    <property type="protein sequence ID" value="MBZ7987590.1"/>
    <property type="molecule type" value="Genomic_DNA"/>
</dbReference>
<comment type="similarity">
    <text evidence="2">Belongs to the ACC deaminase/D-cysteine desulfhydrase family.</text>
</comment>
<gene>
    <name evidence="4" type="ORF">AVCANL283_05690</name>
</gene>
<accession>A0ABS7WUG0</accession>
<evidence type="ECO:0000313" key="5">
    <source>
        <dbReference type="Proteomes" id="UP000786183"/>
    </source>
</evidence>
<sequence length="283" mass="33250">MISTFSYFDKNFYVLRDDLLGEINGNKARKLYFLEQVKLPYKELISYGSTQSNALLAMSIYVKKHSLKLHFFCKRRCEIDGNLALALENKANIYYTDDKNPKQVAFDFFKNNKDSFFINEGVCDDFARFGFKKLADEIYDFYLNNNIDFDVFLPSGTGISAIYLEKYLHKLNPKIRVFTTACVANELYLQKQKEIFNKNSALNILKTQKKYHFAKLYKELFLLINDINLHSKIEFEYLYDSVGFLAILQNSSLLKKDIFYIHQGGNIGNITMRKRYLKNFHLL</sequence>
<dbReference type="RefSeq" id="WP_224325389.1">
    <property type="nucleotide sequence ID" value="NZ_JACGBB010000011.1"/>
</dbReference>
<evidence type="ECO:0000313" key="4">
    <source>
        <dbReference type="EMBL" id="MBZ7987590.1"/>
    </source>
</evidence>